<reference evidence="2 3" key="1">
    <citation type="submission" date="2019-07" db="EMBL/GenBank/DDBJ databases">
        <title>R&amp;d 2014.</title>
        <authorList>
            <person name="Klenk H.-P."/>
        </authorList>
    </citation>
    <scope>NUCLEOTIDE SEQUENCE [LARGE SCALE GENOMIC DNA]</scope>
    <source>
        <strain evidence="2 3">DSM 43194</strain>
    </source>
</reference>
<organism evidence="2 3">
    <name type="scientific">Prauserella rugosa</name>
    <dbReference type="NCBI Taxonomy" id="43354"/>
    <lineage>
        <taxon>Bacteria</taxon>
        <taxon>Bacillati</taxon>
        <taxon>Actinomycetota</taxon>
        <taxon>Actinomycetes</taxon>
        <taxon>Pseudonocardiales</taxon>
        <taxon>Pseudonocardiaceae</taxon>
        <taxon>Prauserella</taxon>
    </lineage>
</organism>
<evidence type="ECO:0000256" key="1">
    <source>
        <dbReference type="SAM" id="Phobius"/>
    </source>
</evidence>
<dbReference type="AlphaFoldDB" id="A0A660CMP6"/>
<name>A0A660CMP6_9PSEU</name>
<gene>
    <name evidence="2" type="ORF">JD82_04412</name>
</gene>
<dbReference type="EMBL" id="VLJV01000001">
    <property type="protein sequence ID" value="TWH22531.1"/>
    <property type="molecule type" value="Genomic_DNA"/>
</dbReference>
<dbReference type="Proteomes" id="UP000317303">
    <property type="component" value="Unassembled WGS sequence"/>
</dbReference>
<accession>A0A660CMP6</accession>
<keyword evidence="1" id="KW-1133">Transmembrane helix</keyword>
<protein>
    <submittedName>
        <fullName evidence="2">Uncharacterized protein</fullName>
    </submittedName>
</protein>
<keyword evidence="3" id="KW-1185">Reference proteome</keyword>
<proteinExistence type="predicted"/>
<feature type="transmembrane region" description="Helical" evidence="1">
    <location>
        <begin position="106"/>
        <end position="126"/>
    </location>
</feature>
<evidence type="ECO:0000313" key="3">
    <source>
        <dbReference type="Proteomes" id="UP000317303"/>
    </source>
</evidence>
<evidence type="ECO:0000313" key="2">
    <source>
        <dbReference type="EMBL" id="TWH22531.1"/>
    </source>
</evidence>
<keyword evidence="1" id="KW-0472">Membrane</keyword>
<keyword evidence="1" id="KW-0812">Transmembrane</keyword>
<comment type="caution">
    <text evidence="2">The sequence shown here is derived from an EMBL/GenBank/DDBJ whole genome shotgun (WGS) entry which is preliminary data.</text>
</comment>
<sequence length="133" mass="13538">MAAVVGILITVLAWLLGPSLFATSSGTAERTVQATVTAPADCTNPDAQETVRFQADGATHEGTLSGCGHDKDELVQIAVPEELPDGPLSVQLAATHAGMADLGRPLGMALLVLSCAAGGVYSFLVVRGPRLAV</sequence>